<keyword evidence="6" id="KW-0804">Transcription</keyword>
<keyword evidence="3" id="KW-0862">Zinc</keyword>
<evidence type="ECO:0000256" key="7">
    <source>
        <dbReference type="ARBA" id="ARBA00023170"/>
    </source>
</evidence>
<keyword evidence="5" id="KW-0238">DNA-binding</keyword>
<feature type="non-terminal residue" evidence="10">
    <location>
        <position position="1"/>
    </location>
</feature>
<dbReference type="GO" id="GO:0003700">
    <property type="term" value="F:DNA-binding transcription factor activity"/>
    <property type="evidence" value="ECO:0007669"/>
    <property type="project" value="InterPro"/>
</dbReference>
<evidence type="ECO:0000313" key="11">
    <source>
        <dbReference type="Proteomes" id="UP000276991"/>
    </source>
</evidence>
<keyword evidence="4" id="KW-0805">Transcription regulation</keyword>
<dbReference type="Pfam" id="PF00105">
    <property type="entry name" value="zf-C4"/>
    <property type="match status" value="1"/>
</dbReference>
<keyword evidence="11" id="KW-1185">Reference proteome</keyword>
<evidence type="ECO:0000256" key="6">
    <source>
        <dbReference type="ARBA" id="ARBA00023163"/>
    </source>
</evidence>
<dbReference type="AlphaFoldDB" id="A0A498SQ96"/>
<evidence type="ECO:0000256" key="3">
    <source>
        <dbReference type="ARBA" id="ARBA00022833"/>
    </source>
</evidence>
<name>A0A498SQ96_ACAVI</name>
<evidence type="ECO:0000256" key="8">
    <source>
        <dbReference type="ARBA" id="ARBA00023242"/>
    </source>
</evidence>
<dbReference type="GO" id="GO:0043565">
    <property type="term" value="F:sequence-specific DNA binding"/>
    <property type="evidence" value="ECO:0007669"/>
    <property type="project" value="InterPro"/>
</dbReference>
<evidence type="ECO:0000256" key="4">
    <source>
        <dbReference type="ARBA" id="ARBA00023015"/>
    </source>
</evidence>
<gene>
    <name evidence="10" type="ORF">NAV_LOCUS8090</name>
</gene>
<keyword evidence="7" id="KW-0675">Receptor</keyword>
<evidence type="ECO:0000256" key="1">
    <source>
        <dbReference type="ARBA" id="ARBA00022723"/>
    </source>
</evidence>
<evidence type="ECO:0000259" key="9">
    <source>
        <dbReference type="Pfam" id="PF00105"/>
    </source>
</evidence>
<feature type="domain" description="Nuclear receptor" evidence="9">
    <location>
        <begin position="120"/>
        <end position="157"/>
    </location>
</feature>
<keyword evidence="8" id="KW-0539">Nucleus</keyword>
<dbReference type="InterPro" id="IPR013088">
    <property type="entry name" value="Znf_NHR/GATA"/>
</dbReference>
<keyword evidence="2" id="KW-0863">Zinc-finger</keyword>
<evidence type="ECO:0000256" key="2">
    <source>
        <dbReference type="ARBA" id="ARBA00022771"/>
    </source>
</evidence>
<evidence type="ECO:0000256" key="5">
    <source>
        <dbReference type="ARBA" id="ARBA00023125"/>
    </source>
</evidence>
<proteinExistence type="predicted"/>
<dbReference type="GO" id="GO:0008270">
    <property type="term" value="F:zinc ion binding"/>
    <property type="evidence" value="ECO:0007669"/>
    <property type="project" value="UniProtKB-KW"/>
</dbReference>
<keyword evidence="1" id="KW-0479">Metal-binding</keyword>
<evidence type="ECO:0000313" key="10">
    <source>
        <dbReference type="EMBL" id="VBB33299.1"/>
    </source>
</evidence>
<sequence length="176" mass="19857">AEIDPRGTIQSSPIVYSLVPIPEQEEKVYYELKTCRQLYQSAETNNMTTYSISAGFRQPQSSQQSILDFDFSISGNDSTNGRHQLSLVASQLDPSLHLNKIHPKSNKNLSLNSNQDDDNLCVVCNDKASGNHYGVLSCEGWLFPKKHLQESELYMSQSKQLYSEFEQSKQMSVLSI</sequence>
<dbReference type="OrthoDB" id="7634782at2759"/>
<organism evidence="10 11">
    <name type="scientific">Acanthocheilonema viteae</name>
    <name type="common">Filarial nematode worm</name>
    <name type="synonym">Dipetalonema viteae</name>
    <dbReference type="NCBI Taxonomy" id="6277"/>
    <lineage>
        <taxon>Eukaryota</taxon>
        <taxon>Metazoa</taxon>
        <taxon>Ecdysozoa</taxon>
        <taxon>Nematoda</taxon>
        <taxon>Chromadorea</taxon>
        <taxon>Rhabditida</taxon>
        <taxon>Spirurina</taxon>
        <taxon>Spiruromorpha</taxon>
        <taxon>Filarioidea</taxon>
        <taxon>Onchocercidae</taxon>
        <taxon>Acanthocheilonema</taxon>
    </lineage>
</organism>
<protein>
    <recommendedName>
        <fullName evidence="9">Nuclear receptor domain-containing protein</fullName>
    </recommendedName>
</protein>
<dbReference type="SUPFAM" id="SSF57716">
    <property type="entry name" value="Glucocorticoid receptor-like (DNA-binding domain)"/>
    <property type="match status" value="1"/>
</dbReference>
<dbReference type="Gene3D" id="3.30.50.10">
    <property type="entry name" value="Erythroid Transcription Factor GATA-1, subunit A"/>
    <property type="match status" value="1"/>
</dbReference>
<accession>A0A498SQ96</accession>
<dbReference type="Proteomes" id="UP000276991">
    <property type="component" value="Unassembled WGS sequence"/>
</dbReference>
<reference evidence="10 11" key="1">
    <citation type="submission" date="2018-08" db="EMBL/GenBank/DDBJ databases">
        <authorList>
            <person name="Laetsch R D."/>
            <person name="Stevens L."/>
            <person name="Kumar S."/>
            <person name="Blaxter L. M."/>
        </authorList>
    </citation>
    <scope>NUCLEOTIDE SEQUENCE [LARGE SCALE GENOMIC DNA]</scope>
</reference>
<dbReference type="InterPro" id="IPR001628">
    <property type="entry name" value="Znf_hrmn_rcpt"/>
</dbReference>
<dbReference type="EMBL" id="UPTC01002294">
    <property type="protein sequence ID" value="VBB33299.1"/>
    <property type="molecule type" value="Genomic_DNA"/>
</dbReference>